<evidence type="ECO:0000259" key="3">
    <source>
        <dbReference type="PROSITE" id="PS51320"/>
    </source>
</evidence>
<evidence type="ECO:0000313" key="4">
    <source>
        <dbReference type="EMBL" id="GAV87394.1"/>
    </source>
</evidence>
<dbReference type="STRING" id="3775.A0A1Q3D4M6"/>
<keyword evidence="2" id="KW-0539">Nucleus</keyword>
<accession>A0A1Q3D4M6</accession>
<comment type="subcellular location">
    <subcellularLocation>
        <location evidence="2">Nucleus</location>
    </subcellularLocation>
</comment>
<evidence type="ECO:0000256" key="1">
    <source>
        <dbReference type="ARBA" id="ARBA00008614"/>
    </source>
</evidence>
<dbReference type="GO" id="GO:0005634">
    <property type="term" value="C:nucleus"/>
    <property type="evidence" value="ECO:0007669"/>
    <property type="project" value="UniProtKB-SubCell"/>
</dbReference>
<sequence length="314" mass="34940">MLPGQTVSGSLLDKPLHQLTEDDISQVTREDCRRYLKQKGMRRPSWNKSQAIQQVISLKTLLETTSDSNATEPQKKLYIPRPQLPTRGTSADTRFFPSADETAPYLRQDTLQPVPLLARFADNDSVSPRNTCAANEPGGQMTIFYCGKVSVYDDVPNDKAQTIMQLAGSPLSLPQEALCNVTTPLCSTPCHLQAEGVKIGPSSPMLIFPSLETECQNSRKASVQRYLGKRKDRFKIEVETSASLDMYLNHRMGDQISNEHFNWSDKCSPPEARPSHTPTHYCLLSNIAISANCPANLNDKGVKIYLTACLFTFI</sequence>
<dbReference type="Proteomes" id="UP000187406">
    <property type="component" value="Unassembled WGS sequence"/>
</dbReference>
<dbReference type="SMART" id="SM00979">
    <property type="entry name" value="TIFY"/>
    <property type="match status" value="1"/>
</dbReference>
<protein>
    <recommendedName>
        <fullName evidence="2">Protein TIFY</fullName>
    </recommendedName>
    <alternativeName>
        <fullName evidence="2">Jasmonate ZIM domain-containing protein</fullName>
    </alternativeName>
</protein>
<keyword evidence="2" id="KW-1184">Jasmonic acid signaling pathway</keyword>
<evidence type="ECO:0000256" key="2">
    <source>
        <dbReference type="RuleBase" id="RU369065"/>
    </source>
</evidence>
<comment type="function">
    <text evidence="2">Repressor of jasmonate responses.</text>
</comment>
<dbReference type="PANTHER" id="PTHR33077">
    <property type="entry name" value="PROTEIN TIFY 4A-RELATED-RELATED"/>
    <property type="match status" value="1"/>
</dbReference>
<name>A0A1Q3D4M6_CEPFO</name>
<dbReference type="EMBL" id="BDDD01004293">
    <property type="protein sequence ID" value="GAV87394.1"/>
    <property type="molecule type" value="Genomic_DNA"/>
</dbReference>
<dbReference type="PANTHER" id="PTHR33077:SF60">
    <property type="entry name" value="TIFY DOMAIN-CONTAINING PROTEIN"/>
    <property type="match status" value="1"/>
</dbReference>
<dbReference type="OrthoDB" id="1934352at2759"/>
<dbReference type="GO" id="GO:0031347">
    <property type="term" value="P:regulation of defense response"/>
    <property type="evidence" value="ECO:0007669"/>
    <property type="project" value="UniProtKB-UniRule"/>
</dbReference>
<gene>
    <name evidence="4" type="ORF">CFOL_v3_30820</name>
</gene>
<organism evidence="4 5">
    <name type="scientific">Cephalotus follicularis</name>
    <name type="common">Albany pitcher plant</name>
    <dbReference type="NCBI Taxonomy" id="3775"/>
    <lineage>
        <taxon>Eukaryota</taxon>
        <taxon>Viridiplantae</taxon>
        <taxon>Streptophyta</taxon>
        <taxon>Embryophyta</taxon>
        <taxon>Tracheophyta</taxon>
        <taxon>Spermatophyta</taxon>
        <taxon>Magnoliopsida</taxon>
        <taxon>eudicotyledons</taxon>
        <taxon>Gunneridae</taxon>
        <taxon>Pentapetalae</taxon>
        <taxon>rosids</taxon>
        <taxon>fabids</taxon>
        <taxon>Oxalidales</taxon>
        <taxon>Cephalotaceae</taxon>
        <taxon>Cephalotus</taxon>
    </lineage>
</organism>
<dbReference type="InParanoid" id="A0A1Q3D4M6"/>
<comment type="caution">
    <text evidence="4">The sequence shown here is derived from an EMBL/GenBank/DDBJ whole genome shotgun (WGS) entry which is preliminary data.</text>
</comment>
<comment type="similarity">
    <text evidence="1 2">Belongs to the TIFY/JAZ family.</text>
</comment>
<dbReference type="GO" id="GO:0009611">
    <property type="term" value="P:response to wounding"/>
    <property type="evidence" value="ECO:0007669"/>
    <property type="project" value="UniProtKB-UniRule"/>
</dbReference>
<dbReference type="InterPro" id="IPR040390">
    <property type="entry name" value="TIFY/JAZ"/>
</dbReference>
<evidence type="ECO:0000313" key="5">
    <source>
        <dbReference type="Proteomes" id="UP000187406"/>
    </source>
</evidence>
<dbReference type="Pfam" id="PF09425">
    <property type="entry name" value="Jas_motif"/>
    <property type="match status" value="1"/>
</dbReference>
<dbReference type="AlphaFoldDB" id="A0A1Q3D4M6"/>
<dbReference type="Pfam" id="PF06200">
    <property type="entry name" value="tify"/>
    <property type="match status" value="1"/>
</dbReference>
<dbReference type="InterPro" id="IPR018467">
    <property type="entry name" value="CCT_CS"/>
</dbReference>
<reference evidence="5" key="1">
    <citation type="submission" date="2016-04" db="EMBL/GenBank/DDBJ databases">
        <title>Cephalotus genome sequencing.</title>
        <authorList>
            <person name="Fukushima K."/>
            <person name="Hasebe M."/>
            <person name="Fang X."/>
        </authorList>
    </citation>
    <scope>NUCLEOTIDE SEQUENCE [LARGE SCALE GENOMIC DNA]</scope>
    <source>
        <strain evidence="5">cv. St1</strain>
    </source>
</reference>
<dbReference type="PROSITE" id="PS51320">
    <property type="entry name" value="TIFY"/>
    <property type="match status" value="1"/>
</dbReference>
<comment type="domain">
    <text evidence="2">The jas domain is required for interaction with COI1.</text>
</comment>
<dbReference type="GO" id="GO:2000022">
    <property type="term" value="P:regulation of jasmonic acid mediated signaling pathway"/>
    <property type="evidence" value="ECO:0007669"/>
    <property type="project" value="UniProtKB-UniRule"/>
</dbReference>
<dbReference type="InterPro" id="IPR010399">
    <property type="entry name" value="Tify_dom"/>
</dbReference>
<proteinExistence type="inferred from homology"/>
<keyword evidence="5" id="KW-1185">Reference proteome</keyword>
<feature type="domain" description="Tify" evidence="3">
    <location>
        <begin position="134"/>
        <end position="169"/>
    </location>
</feature>